<protein>
    <submittedName>
        <fullName evidence="1">Uncharacterized protein</fullName>
    </submittedName>
</protein>
<dbReference type="AlphaFoldDB" id="A0A3R7E359"/>
<accession>A0A3R7E359</accession>
<reference evidence="1 2" key="1">
    <citation type="submission" date="2016-07" db="EMBL/GenBank/DDBJ databases">
        <title>Genome analysis of Burkholderia fungorum ES3-20.</title>
        <authorList>
            <person name="Xu D."/>
            <person name="Yao R."/>
            <person name="Zheng S."/>
        </authorList>
    </citation>
    <scope>NUCLEOTIDE SEQUENCE [LARGE SCALE GENOMIC DNA]</scope>
    <source>
        <strain evidence="1 2">ES3-20</strain>
    </source>
</reference>
<evidence type="ECO:0000313" key="1">
    <source>
        <dbReference type="EMBL" id="RKF38265.1"/>
    </source>
</evidence>
<comment type="caution">
    <text evidence="1">The sequence shown here is derived from an EMBL/GenBank/DDBJ whole genome shotgun (WGS) entry which is preliminary data.</text>
</comment>
<gene>
    <name evidence="1" type="ORF">BCY88_07375</name>
</gene>
<dbReference type="EMBL" id="MCAS01000034">
    <property type="protein sequence ID" value="RKF38265.1"/>
    <property type="molecule type" value="Genomic_DNA"/>
</dbReference>
<dbReference type="Proteomes" id="UP000283709">
    <property type="component" value="Unassembled WGS sequence"/>
</dbReference>
<sequence length="97" mass="10226">MEETAVDEVLEEAAVLDVPDVAVVDDVLLIPSADSAASSADNSGFDSVELVDEDDEDAAASRWPPPWRCVAPTEGRSVPVGEPLTLCMLMVLDPLTS</sequence>
<evidence type="ECO:0000313" key="2">
    <source>
        <dbReference type="Proteomes" id="UP000283709"/>
    </source>
</evidence>
<organism evidence="1 2">
    <name type="scientific">Paraburkholderia fungorum</name>
    <dbReference type="NCBI Taxonomy" id="134537"/>
    <lineage>
        <taxon>Bacteria</taxon>
        <taxon>Pseudomonadati</taxon>
        <taxon>Pseudomonadota</taxon>
        <taxon>Betaproteobacteria</taxon>
        <taxon>Burkholderiales</taxon>
        <taxon>Burkholderiaceae</taxon>
        <taxon>Paraburkholderia</taxon>
    </lineage>
</organism>
<proteinExistence type="predicted"/>
<name>A0A3R7E359_9BURK</name>